<proteinExistence type="predicted"/>
<dbReference type="SMART" id="SM00530">
    <property type="entry name" value="HTH_XRE"/>
    <property type="match status" value="1"/>
</dbReference>
<dbReference type="Gene3D" id="1.10.260.40">
    <property type="entry name" value="lambda repressor-like DNA-binding domains"/>
    <property type="match status" value="1"/>
</dbReference>
<dbReference type="RefSeq" id="WP_168982858.1">
    <property type="nucleotide sequence ID" value="NZ_JABAGD010000043.1"/>
</dbReference>
<dbReference type="EMBL" id="JABAGD010000043">
    <property type="protein sequence ID" value="NMF06873.1"/>
    <property type="molecule type" value="Genomic_DNA"/>
</dbReference>
<name>A0A7X9XQX9_CLOBE</name>
<dbReference type="InterPro" id="IPR010982">
    <property type="entry name" value="Lambda_DNA-bd_dom_sf"/>
</dbReference>
<dbReference type="AlphaFoldDB" id="A0A7X9XQX9"/>
<evidence type="ECO:0000256" key="1">
    <source>
        <dbReference type="ARBA" id="ARBA00023125"/>
    </source>
</evidence>
<dbReference type="GO" id="GO:0003700">
    <property type="term" value="F:DNA-binding transcription factor activity"/>
    <property type="evidence" value="ECO:0007669"/>
    <property type="project" value="TreeGrafter"/>
</dbReference>
<organism evidence="3 4">
    <name type="scientific">Clostridium beijerinckii</name>
    <name type="common">Clostridium MP</name>
    <dbReference type="NCBI Taxonomy" id="1520"/>
    <lineage>
        <taxon>Bacteria</taxon>
        <taxon>Bacillati</taxon>
        <taxon>Bacillota</taxon>
        <taxon>Clostridia</taxon>
        <taxon>Eubacteriales</taxon>
        <taxon>Clostridiaceae</taxon>
        <taxon>Clostridium</taxon>
    </lineage>
</organism>
<gene>
    <name evidence="3" type="ORF">HF849_19435</name>
</gene>
<reference evidence="3 4" key="1">
    <citation type="submission" date="2020-04" db="EMBL/GenBank/DDBJ databases">
        <authorList>
            <person name="Hitch T.C.A."/>
            <person name="Wylensek D."/>
            <person name="Clavel T."/>
        </authorList>
    </citation>
    <scope>NUCLEOTIDE SEQUENCE [LARGE SCALE GENOMIC DNA]</scope>
    <source>
        <strain evidence="3 4">WB01_NA02</strain>
    </source>
</reference>
<feature type="domain" description="HTH cro/C1-type" evidence="2">
    <location>
        <begin position="9"/>
        <end position="64"/>
    </location>
</feature>
<keyword evidence="1" id="KW-0238">DNA-binding</keyword>
<comment type="caution">
    <text evidence="3">The sequence shown here is derived from an EMBL/GenBank/DDBJ whole genome shotgun (WGS) entry which is preliminary data.</text>
</comment>
<dbReference type="PROSITE" id="PS50943">
    <property type="entry name" value="HTH_CROC1"/>
    <property type="match status" value="1"/>
</dbReference>
<dbReference type="SUPFAM" id="SSF47413">
    <property type="entry name" value="lambda repressor-like DNA-binding domains"/>
    <property type="match status" value="1"/>
</dbReference>
<dbReference type="GO" id="GO:0003677">
    <property type="term" value="F:DNA binding"/>
    <property type="evidence" value="ECO:0007669"/>
    <property type="project" value="UniProtKB-KW"/>
</dbReference>
<dbReference type="GO" id="GO:0005829">
    <property type="term" value="C:cytosol"/>
    <property type="evidence" value="ECO:0007669"/>
    <property type="project" value="TreeGrafter"/>
</dbReference>
<dbReference type="PANTHER" id="PTHR46797">
    <property type="entry name" value="HTH-TYPE TRANSCRIPTIONAL REGULATOR"/>
    <property type="match status" value="1"/>
</dbReference>
<evidence type="ECO:0000313" key="4">
    <source>
        <dbReference type="Proteomes" id="UP000587880"/>
    </source>
</evidence>
<protein>
    <submittedName>
        <fullName evidence="3">Helix-turn-helix transcriptional regulator</fullName>
    </submittedName>
</protein>
<accession>A0A7X9XQX9</accession>
<dbReference type="InterPro" id="IPR001387">
    <property type="entry name" value="Cro/C1-type_HTH"/>
</dbReference>
<dbReference type="PANTHER" id="PTHR46797:SF1">
    <property type="entry name" value="METHYLPHOSPHONATE SYNTHASE"/>
    <property type="match status" value="1"/>
</dbReference>
<dbReference type="Proteomes" id="UP000587880">
    <property type="component" value="Unassembled WGS sequence"/>
</dbReference>
<dbReference type="Pfam" id="PF01381">
    <property type="entry name" value="HTH_3"/>
    <property type="match status" value="1"/>
</dbReference>
<evidence type="ECO:0000313" key="3">
    <source>
        <dbReference type="EMBL" id="NMF06873.1"/>
    </source>
</evidence>
<sequence length="113" mass="12666">MNNAFGENLHKLRINRGLSLKDVEHQLGLSASYIHRLESGNRSNPSISVLKMLSDFYGVHSSILLETTTKSGVKPCSSPKVDIDFINDTIVKSLLNQLFNRLLELNNDLYGHI</sequence>
<evidence type="ECO:0000259" key="2">
    <source>
        <dbReference type="PROSITE" id="PS50943"/>
    </source>
</evidence>
<dbReference type="InterPro" id="IPR050807">
    <property type="entry name" value="TransReg_Diox_bact_type"/>
</dbReference>
<dbReference type="CDD" id="cd00093">
    <property type="entry name" value="HTH_XRE"/>
    <property type="match status" value="1"/>
</dbReference>